<organism evidence="3 4">
    <name type="scientific">Arthrobacter psychrochitiniphilus</name>
    <dbReference type="NCBI Taxonomy" id="291045"/>
    <lineage>
        <taxon>Bacteria</taxon>
        <taxon>Bacillati</taxon>
        <taxon>Actinomycetota</taxon>
        <taxon>Actinomycetes</taxon>
        <taxon>Micrococcales</taxon>
        <taxon>Micrococcaceae</taxon>
        <taxon>Arthrobacter</taxon>
    </lineage>
</organism>
<dbReference type="AlphaFoldDB" id="A0A2V3DUP7"/>
<dbReference type="InterPro" id="IPR036388">
    <property type="entry name" value="WH-like_DNA-bd_sf"/>
</dbReference>
<proteinExistence type="predicted"/>
<keyword evidence="4" id="KW-1185">Reference proteome</keyword>
<dbReference type="InterPro" id="IPR036390">
    <property type="entry name" value="WH_DNA-bd_sf"/>
</dbReference>
<sequence>MSLTHAIMTSLLEKPCTGAELARRFDKSLGYFWQATHQQIYRELGKMELSGLIAAHGMPTARGQQRQFAVLAAGRSELASWCAQEGALRPIKDALLVRMRAAAVLGATGGDTVDILTEMRRHMLLHGEVLARYEAIEAHDFPAGSPRSAADELQLAVVRAGIAYENSWLAWCHQALAALEAG</sequence>
<evidence type="ECO:0000259" key="1">
    <source>
        <dbReference type="Pfam" id="PF03551"/>
    </source>
</evidence>
<dbReference type="OrthoDB" id="3186544at2"/>
<evidence type="ECO:0000259" key="2">
    <source>
        <dbReference type="Pfam" id="PF10400"/>
    </source>
</evidence>
<dbReference type="SUPFAM" id="SSF46785">
    <property type="entry name" value="Winged helix' DNA-binding domain"/>
    <property type="match status" value="1"/>
</dbReference>
<comment type="caution">
    <text evidence="3">The sequence shown here is derived from an EMBL/GenBank/DDBJ whole genome shotgun (WGS) entry which is preliminary data.</text>
</comment>
<gene>
    <name evidence="3" type="ORF">CVS29_00480</name>
</gene>
<dbReference type="PANTHER" id="PTHR43252:SF4">
    <property type="entry name" value="TRANSCRIPTIONAL REGULATORY PROTEIN"/>
    <property type="match status" value="1"/>
</dbReference>
<evidence type="ECO:0000313" key="4">
    <source>
        <dbReference type="Proteomes" id="UP000246303"/>
    </source>
</evidence>
<accession>A0A2V3DUP7</accession>
<protein>
    <submittedName>
        <fullName evidence="3">PadR family transcriptional regulator</fullName>
    </submittedName>
</protein>
<evidence type="ECO:0000313" key="3">
    <source>
        <dbReference type="EMBL" id="PXA69096.1"/>
    </source>
</evidence>
<dbReference type="EMBL" id="QHLZ01000001">
    <property type="protein sequence ID" value="PXA69096.1"/>
    <property type="molecule type" value="Genomic_DNA"/>
</dbReference>
<dbReference type="Pfam" id="PF10400">
    <property type="entry name" value="Vir_act_alpha_C"/>
    <property type="match status" value="1"/>
</dbReference>
<dbReference type="RefSeq" id="WP_110104384.1">
    <property type="nucleotide sequence ID" value="NZ_JACBZZ010000001.1"/>
</dbReference>
<dbReference type="Pfam" id="PF03551">
    <property type="entry name" value="PadR"/>
    <property type="match status" value="1"/>
</dbReference>
<dbReference type="InterPro" id="IPR018309">
    <property type="entry name" value="Tscrpt_reg_PadR_C"/>
</dbReference>
<dbReference type="Gene3D" id="6.10.140.190">
    <property type="match status" value="1"/>
</dbReference>
<reference evidence="3 4" key="1">
    <citation type="submission" date="2018-05" db="EMBL/GenBank/DDBJ databases">
        <title>Genetic diversity of glacier-inhabiting Cryobacterium bacteria in China and description of Cryobacterium mengkeensis sp. nov. and Arthrobacter glacialis sp. nov.</title>
        <authorList>
            <person name="Liu Q."/>
            <person name="Xin Y.-H."/>
        </authorList>
    </citation>
    <scope>NUCLEOTIDE SEQUENCE [LARGE SCALE GENOMIC DNA]</scope>
    <source>
        <strain evidence="3 4">GP3</strain>
    </source>
</reference>
<dbReference type="Gene3D" id="1.10.10.10">
    <property type="entry name" value="Winged helix-like DNA-binding domain superfamily/Winged helix DNA-binding domain"/>
    <property type="match status" value="1"/>
</dbReference>
<name>A0A2V3DUP7_9MICC</name>
<dbReference type="Proteomes" id="UP000246303">
    <property type="component" value="Unassembled WGS sequence"/>
</dbReference>
<feature type="domain" description="Transcription regulator PadR C-terminal" evidence="2">
    <location>
        <begin position="91"/>
        <end position="180"/>
    </location>
</feature>
<dbReference type="InterPro" id="IPR005149">
    <property type="entry name" value="Tscrpt_reg_PadR_N"/>
</dbReference>
<dbReference type="PANTHER" id="PTHR43252">
    <property type="entry name" value="TRANSCRIPTIONAL REGULATOR YQJI"/>
    <property type="match status" value="1"/>
</dbReference>
<feature type="domain" description="Transcription regulator PadR N-terminal" evidence="1">
    <location>
        <begin position="9"/>
        <end position="79"/>
    </location>
</feature>